<dbReference type="OrthoDB" id="8373931at2"/>
<organism evidence="1 2">
    <name type="scientific">Ciceribacter selenitireducens ATCC BAA-1503</name>
    <dbReference type="NCBI Taxonomy" id="1336235"/>
    <lineage>
        <taxon>Bacteria</taxon>
        <taxon>Pseudomonadati</taxon>
        <taxon>Pseudomonadota</taxon>
        <taxon>Alphaproteobacteria</taxon>
        <taxon>Hyphomicrobiales</taxon>
        <taxon>Rhizobiaceae</taxon>
        <taxon>Ciceribacter</taxon>
    </lineage>
</organism>
<gene>
    <name evidence="1" type="ORF">RHIZ70_2259</name>
</gene>
<reference evidence="2" key="1">
    <citation type="submission" date="2018-07" db="EMBL/GenBank/DDBJ databases">
        <authorList>
            <person name="Peiro R."/>
            <person name="Begona"/>
            <person name="Cbmso G."/>
            <person name="Lopez M."/>
            <person name="Gonzalez S."/>
        </authorList>
    </citation>
    <scope>NUCLEOTIDE SEQUENCE [LARGE SCALE GENOMIC DNA]</scope>
</reference>
<sequence length="68" mass="7757">MVEVTKELIYEELLKLDARAAETEAALDDLVQFMRDMNRELAEGRAQTEVLKRELFKGRFDAQGALIG</sequence>
<accession>A0A376AFD5</accession>
<name>A0A376AFD5_9HYPH</name>
<evidence type="ECO:0000313" key="1">
    <source>
        <dbReference type="EMBL" id="SSC66551.1"/>
    </source>
</evidence>
<dbReference type="AlphaFoldDB" id="A0A376AFD5"/>
<dbReference type="Proteomes" id="UP000254764">
    <property type="component" value="Unassembled WGS sequence"/>
</dbReference>
<evidence type="ECO:0000313" key="2">
    <source>
        <dbReference type="Proteomes" id="UP000254764"/>
    </source>
</evidence>
<dbReference type="RefSeq" id="WP_115669321.1">
    <property type="nucleotide sequence ID" value="NZ_UEYP01000002.1"/>
</dbReference>
<protein>
    <submittedName>
        <fullName evidence="1">Uncharacterized protein</fullName>
    </submittedName>
</protein>
<proteinExistence type="predicted"/>
<keyword evidence="2" id="KW-1185">Reference proteome</keyword>
<dbReference type="EMBL" id="UEYP01000002">
    <property type="protein sequence ID" value="SSC66551.1"/>
    <property type="molecule type" value="Genomic_DNA"/>
</dbReference>